<protein>
    <recommendedName>
        <fullName evidence="2">SprT-like domain-containing protein</fullName>
    </recommendedName>
</protein>
<dbReference type="EMBL" id="CP000473">
    <property type="protein sequence ID" value="ABJ82520.1"/>
    <property type="molecule type" value="Genomic_DNA"/>
</dbReference>
<gene>
    <name evidence="1" type="ordered locus">Acid_1529</name>
</gene>
<evidence type="ECO:0008006" key="2">
    <source>
        <dbReference type="Google" id="ProtNLM"/>
    </source>
</evidence>
<dbReference type="eggNOG" id="ENOG502ZY2C">
    <property type="taxonomic scope" value="Bacteria"/>
</dbReference>
<proteinExistence type="predicted"/>
<sequence length="248" mass="28281">MCKMSALRERVLSLQLPEETIRRQLLEIQQGVLANSRYINALNFDAIHPRDLRYLFDEYDARFLGGLCKPALDGRLDLKFSDRMTVRGGITKRIEKHSGEVRFEVMIASAILFDGFREPGQGATACGLECAHRMDALQRIFEHELVHLLEFLCWETSDCAKPRFQEISGRMFLHRAHTHSLMTRRAMAAKSGIVRGSLVTFPFQGRQLSGRVARISKRATVLVEDPNGPRYTDGKHYEKYSVPISALK</sequence>
<accession>Q028N2</accession>
<reference evidence="1" key="1">
    <citation type="submission" date="2006-10" db="EMBL/GenBank/DDBJ databases">
        <title>Complete sequence of Solibacter usitatus Ellin6076.</title>
        <authorList>
            <consortium name="US DOE Joint Genome Institute"/>
            <person name="Copeland A."/>
            <person name="Lucas S."/>
            <person name="Lapidus A."/>
            <person name="Barry K."/>
            <person name="Detter J.C."/>
            <person name="Glavina del Rio T."/>
            <person name="Hammon N."/>
            <person name="Israni S."/>
            <person name="Dalin E."/>
            <person name="Tice H."/>
            <person name="Pitluck S."/>
            <person name="Thompson L.S."/>
            <person name="Brettin T."/>
            <person name="Bruce D."/>
            <person name="Han C."/>
            <person name="Tapia R."/>
            <person name="Gilna P."/>
            <person name="Schmutz J."/>
            <person name="Larimer F."/>
            <person name="Land M."/>
            <person name="Hauser L."/>
            <person name="Kyrpides N."/>
            <person name="Mikhailova N."/>
            <person name="Janssen P.H."/>
            <person name="Kuske C.R."/>
            <person name="Richardson P."/>
        </authorList>
    </citation>
    <scope>NUCLEOTIDE SEQUENCE</scope>
    <source>
        <strain evidence="1">Ellin6076</strain>
    </source>
</reference>
<dbReference type="KEGG" id="sus:Acid_1529"/>
<dbReference type="STRING" id="234267.Acid_1529"/>
<dbReference type="HOGENOM" id="CLU_077405_0_0_0"/>
<dbReference type="AlphaFoldDB" id="Q028N2"/>
<name>Q028N2_SOLUE</name>
<dbReference type="InParanoid" id="Q028N2"/>
<organism evidence="1">
    <name type="scientific">Solibacter usitatus (strain Ellin6076)</name>
    <dbReference type="NCBI Taxonomy" id="234267"/>
    <lineage>
        <taxon>Bacteria</taxon>
        <taxon>Pseudomonadati</taxon>
        <taxon>Acidobacteriota</taxon>
        <taxon>Terriglobia</taxon>
        <taxon>Bryobacterales</taxon>
        <taxon>Solibacteraceae</taxon>
        <taxon>Candidatus Solibacter</taxon>
    </lineage>
</organism>
<evidence type="ECO:0000313" key="1">
    <source>
        <dbReference type="EMBL" id="ABJ82520.1"/>
    </source>
</evidence>